<feature type="region of interest" description="Disordered" evidence="1">
    <location>
        <begin position="308"/>
        <end position="338"/>
    </location>
</feature>
<dbReference type="InterPro" id="IPR056565">
    <property type="entry name" value="Fn3_ATF7IP"/>
</dbReference>
<evidence type="ECO:0000313" key="4">
    <source>
        <dbReference type="Proteomes" id="UP000424527"/>
    </source>
</evidence>
<dbReference type="GO" id="GO:0005667">
    <property type="term" value="C:transcription regulator complex"/>
    <property type="evidence" value="ECO:0007669"/>
    <property type="project" value="TreeGrafter"/>
</dbReference>
<feature type="compositionally biased region" description="Low complexity" evidence="1">
    <location>
        <begin position="398"/>
        <end position="415"/>
    </location>
</feature>
<evidence type="ECO:0000259" key="2">
    <source>
        <dbReference type="PROSITE" id="PS50853"/>
    </source>
</evidence>
<name>A0A6G0J9C5_LARCR</name>
<feature type="domain" description="Fibronectin type-III" evidence="2">
    <location>
        <begin position="436"/>
        <end position="545"/>
    </location>
</feature>
<dbReference type="PROSITE" id="PS50853">
    <property type="entry name" value="FN3"/>
    <property type="match status" value="1"/>
</dbReference>
<gene>
    <name evidence="3" type="ORF">D5F01_LYC00200</name>
</gene>
<feature type="region of interest" description="Disordered" evidence="1">
    <location>
        <begin position="356"/>
        <end position="444"/>
    </location>
</feature>
<reference evidence="3 4" key="1">
    <citation type="submission" date="2019-07" db="EMBL/GenBank/DDBJ databases">
        <title>Chromosome genome assembly for large yellow croaker.</title>
        <authorList>
            <person name="Xiao S."/>
        </authorList>
    </citation>
    <scope>NUCLEOTIDE SEQUENCE [LARGE SCALE GENOMIC DNA]</scope>
    <source>
        <strain evidence="3">JMULYC20181020</strain>
        <tissue evidence="3">Muscle</tissue>
    </source>
</reference>
<evidence type="ECO:0000313" key="3">
    <source>
        <dbReference type="EMBL" id="KAE8300066.1"/>
    </source>
</evidence>
<dbReference type="CDD" id="cd00063">
    <property type="entry name" value="FN3"/>
    <property type="match status" value="1"/>
</dbReference>
<dbReference type="PANTHER" id="PTHR23210:SF26">
    <property type="entry name" value="ACTIVATING TRANSCRIPTION FACTOR 7-INTERACTING PROTEIN 1"/>
    <property type="match status" value="1"/>
</dbReference>
<dbReference type="AlphaFoldDB" id="A0A6G0J9C5"/>
<dbReference type="Pfam" id="PF16794">
    <property type="entry name" value="fn3_4"/>
    <property type="match status" value="1"/>
</dbReference>
<keyword evidence="4" id="KW-1185">Reference proteome</keyword>
<dbReference type="Proteomes" id="UP000424527">
    <property type="component" value="Unassembled WGS sequence"/>
</dbReference>
<feature type="compositionally biased region" description="Low complexity" evidence="1">
    <location>
        <begin position="311"/>
        <end position="324"/>
    </location>
</feature>
<dbReference type="PANTHER" id="PTHR23210">
    <property type="entry name" value="ACTIVATING TRANSCRIPTION FACTOR 7 INTERACTING PROTEIN"/>
    <property type="match status" value="1"/>
</dbReference>
<proteinExistence type="predicted"/>
<feature type="compositionally biased region" description="Low complexity" evidence="1">
    <location>
        <begin position="370"/>
        <end position="383"/>
    </location>
</feature>
<dbReference type="GO" id="GO:0003712">
    <property type="term" value="F:transcription coregulator activity"/>
    <property type="evidence" value="ECO:0007669"/>
    <property type="project" value="TreeGrafter"/>
</dbReference>
<dbReference type="EMBL" id="REGW02000001">
    <property type="protein sequence ID" value="KAE8300066.1"/>
    <property type="molecule type" value="Genomic_DNA"/>
</dbReference>
<dbReference type="InterPro" id="IPR003961">
    <property type="entry name" value="FN3_dom"/>
</dbReference>
<dbReference type="InterPro" id="IPR013783">
    <property type="entry name" value="Ig-like_fold"/>
</dbReference>
<organism evidence="3 4">
    <name type="scientific">Larimichthys crocea</name>
    <name type="common">Large yellow croaker</name>
    <name type="synonym">Pseudosciaena crocea</name>
    <dbReference type="NCBI Taxonomy" id="215358"/>
    <lineage>
        <taxon>Eukaryota</taxon>
        <taxon>Metazoa</taxon>
        <taxon>Chordata</taxon>
        <taxon>Craniata</taxon>
        <taxon>Vertebrata</taxon>
        <taxon>Euteleostomi</taxon>
        <taxon>Actinopterygii</taxon>
        <taxon>Neopterygii</taxon>
        <taxon>Teleostei</taxon>
        <taxon>Neoteleostei</taxon>
        <taxon>Acanthomorphata</taxon>
        <taxon>Eupercaria</taxon>
        <taxon>Sciaenidae</taxon>
        <taxon>Larimichthys</taxon>
    </lineage>
</organism>
<protein>
    <submittedName>
        <fullName evidence="3">Activating transcription factor 7-interacting protein 1</fullName>
    </submittedName>
</protein>
<dbReference type="InterPro" id="IPR026085">
    <property type="entry name" value="ATF7-int"/>
</dbReference>
<feature type="compositionally biased region" description="Pro residues" evidence="1">
    <location>
        <begin position="416"/>
        <end position="428"/>
    </location>
</feature>
<dbReference type="Pfam" id="PF13843">
    <property type="entry name" value="DDE_Tnp_1_7"/>
    <property type="match status" value="2"/>
</dbReference>
<dbReference type="Gene3D" id="2.60.40.10">
    <property type="entry name" value="Immunoglobulins"/>
    <property type="match status" value="1"/>
</dbReference>
<accession>A0A6G0J9C5</accession>
<dbReference type="GO" id="GO:0006355">
    <property type="term" value="P:regulation of DNA-templated transcription"/>
    <property type="evidence" value="ECO:0007669"/>
    <property type="project" value="TreeGrafter"/>
</dbReference>
<dbReference type="InterPro" id="IPR029526">
    <property type="entry name" value="PGBD"/>
</dbReference>
<comment type="caution">
    <text evidence="3">The sequence shown here is derived from an EMBL/GenBank/DDBJ whole genome shotgun (WGS) entry which is preliminary data.</text>
</comment>
<evidence type="ECO:0000256" key="1">
    <source>
        <dbReference type="SAM" id="MobiDB-lite"/>
    </source>
</evidence>
<dbReference type="GO" id="GO:0005634">
    <property type="term" value="C:nucleus"/>
    <property type="evidence" value="ECO:0007669"/>
    <property type="project" value="TreeGrafter"/>
</dbReference>
<dbReference type="SUPFAM" id="SSF49265">
    <property type="entry name" value="Fibronectin type III"/>
    <property type="match status" value="1"/>
</dbReference>
<sequence length="545" mass="60592">MSFKRFQQISRALRFNDELSKTQGCDDKLADIRKVWDMWTSRLPMLFNPDRDVCVDKLFIPFKGRCSFRQYMPNAYTGKEAGDCAEVNQGMSLVLDMTEELKGHVVTCDKYFTSFTLADELLRRNLALVGAIRKGNPELPRHLLQARERAVFSSTFAFTETHTLVSYIQRRGKNVLLLSTKHHHPDIGDEKKGKPVIVKDYNKCKGSVNNLDKALDTYSCRRKTKCWPLALFYSLVDISLYNAYVLWTFDPSWQPNWKPYKQRLYIEEVGETLVTPHIKKRGRLPRSSAAAGIVANLRDAAPPLIGKYNQAASSTPSKAAAPGARPKGSVIDLTEDDDDVQVTGVKNATVAPIARPNPVISIPNSAGARSSPQSNQTSPNNPQLTVHHRPQQDSSLKSRTVTTSSTPTRGSNMALPPLPTAPAPPRLPPEAERSSPPQQPQLKLVPSQTGIVLSWCVAETDRTCAAVDSYHLYAFHQDNSNSNAAQQHWKKIGEVKALPLPMACTLTQFQSGSTYHFAVRAKDIYGRFGSFCEPQCTNVISSTSS</sequence>
<dbReference type="InterPro" id="IPR036116">
    <property type="entry name" value="FN3_sf"/>
</dbReference>